<evidence type="ECO:0000313" key="2">
    <source>
        <dbReference type="EMBL" id="CAJ2507619.1"/>
    </source>
</evidence>
<accession>A0AAI8YHM9</accession>
<keyword evidence="1" id="KW-0732">Signal</keyword>
<feature type="chain" id="PRO_5042594598" evidence="1">
    <location>
        <begin position="26"/>
        <end position="148"/>
    </location>
</feature>
<proteinExistence type="predicted"/>
<gene>
    <name evidence="2" type="ORF">KHLLAP_LOCUS8087</name>
</gene>
<dbReference type="AlphaFoldDB" id="A0AAI8YHM9"/>
<dbReference type="Proteomes" id="UP001295740">
    <property type="component" value="Unassembled WGS sequence"/>
</dbReference>
<feature type="signal peptide" evidence="1">
    <location>
        <begin position="1"/>
        <end position="25"/>
    </location>
</feature>
<dbReference type="EMBL" id="CAUWAG010000010">
    <property type="protein sequence ID" value="CAJ2507619.1"/>
    <property type="molecule type" value="Genomic_DNA"/>
</dbReference>
<comment type="caution">
    <text evidence="2">The sequence shown here is derived from an EMBL/GenBank/DDBJ whole genome shotgun (WGS) entry which is preliminary data.</text>
</comment>
<organism evidence="2 3">
    <name type="scientific">Anthostomella pinea</name>
    <dbReference type="NCBI Taxonomy" id="933095"/>
    <lineage>
        <taxon>Eukaryota</taxon>
        <taxon>Fungi</taxon>
        <taxon>Dikarya</taxon>
        <taxon>Ascomycota</taxon>
        <taxon>Pezizomycotina</taxon>
        <taxon>Sordariomycetes</taxon>
        <taxon>Xylariomycetidae</taxon>
        <taxon>Xylariales</taxon>
        <taxon>Xylariaceae</taxon>
        <taxon>Anthostomella</taxon>
    </lineage>
</organism>
<sequence>MFAAKVLTPVAALLSVGSAMPAARATNWGNWTLTDIKGVEDPSNVYLEFNLTDYNIPGTVSCYATLSDRVGGPDAPYFPCTNEAVSFTTNIDLSEIYISRRLYQVEAIAVLNGSAPLNIVETPTSAGSDFTAPDVIVKENLVQTIIES</sequence>
<evidence type="ECO:0000256" key="1">
    <source>
        <dbReference type="SAM" id="SignalP"/>
    </source>
</evidence>
<reference evidence="2" key="1">
    <citation type="submission" date="2023-10" db="EMBL/GenBank/DDBJ databases">
        <authorList>
            <person name="Hackl T."/>
        </authorList>
    </citation>
    <scope>NUCLEOTIDE SEQUENCE</scope>
</reference>
<keyword evidence="3" id="KW-1185">Reference proteome</keyword>
<name>A0AAI8YHM9_9PEZI</name>
<evidence type="ECO:0000313" key="3">
    <source>
        <dbReference type="Proteomes" id="UP001295740"/>
    </source>
</evidence>
<protein>
    <submittedName>
        <fullName evidence="2">Uu.00g088050.m01.CDS01</fullName>
    </submittedName>
</protein>